<dbReference type="RefSeq" id="WP_194027884.1">
    <property type="nucleotide sequence ID" value="NZ_JADEWZ010000003.1"/>
</dbReference>
<proteinExistence type="predicted"/>
<evidence type="ECO:0000256" key="1">
    <source>
        <dbReference type="SAM" id="MobiDB-lite"/>
    </source>
</evidence>
<name>A0A8J7AWL9_9CYAN</name>
<keyword evidence="3" id="KW-1185">Reference proteome</keyword>
<gene>
    <name evidence="2" type="ORF">IQ249_02675</name>
</gene>
<dbReference type="EMBL" id="JADEWZ010000003">
    <property type="protein sequence ID" value="MBE9114792.1"/>
    <property type="molecule type" value="Genomic_DNA"/>
</dbReference>
<feature type="region of interest" description="Disordered" evidence="1">
    <location>
        <begin position="155"/>
        <end position="197"/>
    </location>
</feature>
<accession>A0A8J7AWL9</accession>
<sequence length="197" mass="21508">MLKLDRSKFKTFIPLSVQLGSFLFAIAPNSSKNSNHNLPVLLGLAGLSWMGGCAIAPQMVQAYTARFAIPLLRQGEESYQTLLTRAENIARAAAQRSFDSDILVTQVSISIIGQNNSATVPILKLEVSRQDWRKFPDPQRWARYFPNAPILLGISPTPSPSAVPSTQPEPTENQTSDDPESPEIPILPPLPALPPLP</sequence>
<evidence type="ECO:0000313" key="2">
    <source>
        <dbReference type="EMBL" id="MBE9114792.1"/>
    </source>
</evidence>
<organism evidence="2 3">
    <name type="scientific">Lusitaniella coriacea LEGE 07157</name>
    <dbReference type="NCBI Taxonomy" id="945747"/>
    <lineage>
        <taxon>Bacteria</taxon>
        <taxon>Bacillati</taxon>
        <taxon>Cyanobacteriota</taxon>
        <taxon>Cyanophyceae</taxon>
        <taxon>Spirulinales</taxon>
        <taxon>Lusitaniellaceae</taxon>
        <taxon>Lusitaniella</taxon>
    </lineage>
</organism>
<feature type="compositionally biased region" description="Pro residues" evidence="1">
    <location>
        <begin position="185"/>
        <end position="197"/>
    </location>
</feature>
<dbReference type="AlphaFoldDB" id="A0A8J7AWL9"/>
<comment type="caution">
    <text evidence="2">The sequence shown here is derived from an EMBL/GenBank/DDBJ whole genome shotgun (WGS) entry which is preliminary data.</text>
</comment>
<protein>
    <submittedName>
        <fullName evidence="2">Uncharacterized protein</fullName>
    </submittedName>
</protein>
<evidence type="ECO:0000313" key="3">
    <source>
        <dbReference type="Proteomes" id="UP000654482"/>
    </source>
</evidence>
<reference evidence="2" key="1">
    <citation type="submission" date="2020-10" db="EMBL/GenBank/DDBJ databases">
        <authorList>
            <person name="Castelo-Branco R."/>
            <person name="Eusebio N."/>
            <person name="Adriana R."/>
            <person name="Vieira A."/>
            <person name="Brugerolle De Fraissinette N."/>
            <person name="Rezende De Castro R."/>
            <person name="Schneider M.P."/>
            <person name="Vasconcelos V."/>
            <person name="Leao P.N."/>
        </authorList>
    </citation>
    <scope>NUCLEOTIDE SEQUENCE</scope>
    <source>
        <strain evidence="2">LEGE 07157</strain>
    </source>
</reference>
<dbReference type="Proteomes" id="UP000654482">
    <property type="component" value="Unassembled WGS sequence"/>
</dbReference>